<evidence type="ECO:0000313" key="4">
    <source>
        <dbReference type="Proteomes" id="UP000001107"/>
    </source>
</evidence>
<dbReference type="GO" id="GO:0005737">
    <property type="term" value="C:cytoplasm"/>
    <property type="evidence" value="ECO:0007669"/>
    <property type="project" value="TreeGrafter"/>
</dbReference>
<dbReference type="PANTHER" id="PTHR12835:SF5">
    <property type="entry name" value="BIOTIN--PROTEIN LIGASE"/>
    <property type="match status" value="1"/>
</dbReference>
<dbReference type="InterPro" id="IPR003142">
    <property type="entry name" value="BPL_C"/>
</dbReference>
<dbReference type="KEGG" id="mvn:Mevan_1124"/>
<dbReference type="STRING" id="406327.Mevan_1124"/>
<organism evidence="3 4">
    <name type="scientific">Methanococcus vannielii (strain ATCC 35089 / DSM 1224 / JCM 13029 / OCM 148 / SB)</name>
    <dbReference type="NCBI Taxonomy" id="406327"/>
    <lineage>
        <taxon>Archaea</taxon>
        <taxon>Methanobacteriati</taxon>
        <taxon>Methanobacteriota</taxon>
        <taxon>Methanomada group</taxon>
        <taxon>Methanococci</taxon>
        <taxon>Methanococcales</taxon>
        <taxon>Methanococcaceae</taxon>
        <taxon>Methanococcus</taxon>
    </lineage>
</organism>
<dbReference type="Gene3D" id="3.30.930.10">
    <property type="entry name" value="Bira Bifunctional Protein, Domain 2"/>
    <property type="match status" value="1"/>
</dbReference>
<gene>
    <name evidence="3" type="ordered locus">Mevan_1124</name>
</gene>
<evidence type="ECO:0000259" key="2">
    <source>
        <dbReference type="PROSITE" id="PS51733"/>
    </source>
</evidence>
<dbReference type="HOGENOM" id="CLU_051096_3_1_2"/>
<dbReference type="AlphaFoldDB" id="A6URA2"/>
<dbReference type="OrthoDB" id="46252at2157"/>
<proteinExistence type="predicted"/>
<dbReference type="Pfam" id="PF03099">
    <property type="entry name" value="BPL_LplA_LipB"/>
    <property type="match status" value="1"/>
</dbReference>
<evidence type="ECO:0000313" key="3">
    <source>
        <dbReference type="EMBL" id="ABR55024.1"/>
    </source>
</evidence>
<protein>
    <submittedName>
        <fullName evidence="3">Biotin--acetyl-CoA-carboxylase ligase</fullName>
    </submittedName>
</protein>
<reference evidence="3" key="1">
    <citation type="submission" date="2007-06" db="EMBL/GenBank/DDBJ databases">
        <title>Complete sequence of Methanococcus vannielii SB.</title>
        <authorList>
            <consortium name="US DOE Joint Genome Institute"/>
            <person name="Copeland A."/>
            <person name="Lucas S."/>
            <person name="Lapidus A."/>
            <person name="Barry K."/>
            <person name="Glavina del Rio T."/>
            <person name="Dalin E."/>
            <person name="Tice H."/>
            <person name="Pitluck S."/>
            <person name="Chain P."/>
            <person name="Malfatti S."/>
            <person name="Shin M."/>
            <person name="Vergez L."/>
            <person name="Schmutz J."/>
            <person name="Larimer F."/>
            <person name="Land M."/>
            <person name="Hauser L."/>
            <person name="Kyrpides N."/>
            <person name="Anderson I."/>
            <person name="Sieprawska-Lupa M."/>
            <person name="Whitman W.B."/>
            <person name="Richardson P."/>
        </authorList>
    </citation>
    <scope>NUCLEOTIDE SEQUENCE [LARGE SCALE GENOMIC DNA]</scope>
    <source>
        <strain evidence="3">SB</strain>
    </source>
</reference>
<dbReference type="SUPFAM" id="SSF55681">
    <property type="entry name" value="Class II aaRS and biotin synthetases"/>
    <property type="match status" value="1"/>
</dbReference>
<dbReference type="CDD" id="cd16442">
    <property type="entry name" value="BPL"/>
    <property type="match status" value="1"/>
</dbReference>
<name>A6URA2_METVS</name>
<evidence type="ECO:0000256" key="1">
    <source>
        <dbReference type="ARBA" id="ARBA00022598"/>
    </source>
</evidence>
<dbReference type="EMBL" id="CP000742">
    <property type="protein sequence ID" value="ABR55024.1"/>
    <property type="molecule type" value="Genomic_DNA"/>
</dbReference>
<dbReference type="InterPro" id="IPR004143">
    <property type="entry name" value="BPL_LPL_catalytic"/>
</dbReference>
<dbReference type="RefSeq" id="WP_012065939.1">
    <property type="nucleotide sequence ID" value="NC_009634.1"/>
</dbReference>
<feature type="domain" description="BPL/LPL catalytic" evidence="2">
    <location>
        <begin position="1"/>
        <end position="172"/>
    </location>
</feature>
<dbReference type="eggNOG" id="arCOG01940">
    <property type="taxonomic scope" value="Archaea"/>
</dbReference>
<dbReference type="InterPro" id="IPR045864">
    <property type="entry name" value="aa-tRNA-synth_II/BPL/LPL"/>
</dbReference>
<dbReference type="PANTHER" id="PTHR12835">
    <property type="entry name" value="BIOTIN PROTEIN LIGASE"/>
    <property type="match status" value="1"/>
</dbReference>
<sequence length="231" mass="26773">MDFEYIYLEEIDSTNKFAYDLGKQCKRNLVIVSKIQTSGKGRMDRTWISKEGGLYFSILMDISRVNPIEKINFLASVSVLETLKYFSNENFQIKWPNDILCNDKKICGILTELNVLKGYFVLGIGLNINNKIESSIKNVGTSLYCLEKENFDIKQIFEEFIKNFKVNLYMDNNAILEKYKTYSKTINSNVNLILPNKTVFGRVVEIDFNGIYLLNEKEISIYDVGDCIHLR</sequence>
<dbReference type="PROSITE" id="PS51733">
    <property type="entry name" value="BPL_LPL_CATALYTIC"/>
    <property type="match status" value="1"/>
</dbReference>
<dbReference type="NCBIfam" id="TIGR00121">
    <property type="entry name" value="birA_ligase"/>
    <property type="match status" value="1"/>
</dbReference>
<dbReference type="GeneID" id="5326047"/>
<dbReference type="Pfam" id="PF02237">
    <property type="entry name" value="BPL_C"/>
    <property type="match status" value="1"/>
</dbReference>
<dbReference type="GO" id="GO:0004077">
    <property type="term" value="F:biotin--[biotin carboxyl-carrier protein] ligase activity"/>
    <property type="evidence" value="ECO:0007669"/>
    <property type="project" value="InterPro"/>
</dbReference>
<dbReference type="Gene3D" id="2.30.30.100">
    <property type="match status" value="1"/>
</dbReference>
<dbReference type="Proteomes" id="UP000001107">
    <property type="component" value="Chromosome"/>
</dbReference>
<dbReference type="InterPro" id="IPR004408">
    <property type="entry name" value="Biotin_CoA_COase_ligase"/>
</dbReference>
<accession>A6URA2</accession>
<keyword evidence="1 3" id="KW-0436">Ligase</keyword>
<keyword evidence="4" id="KW-1185">Reference proteome</keyword>